<keyword evidence="3" id="KW-1185">Reference proteome</keyword>
<protein>
    <submittedName>
        <fullName evidence="2">Uncharacterized protein</fullName>
    </submittedName>
</protein>
<reference evidence="2 3" key="1">
    <citation type="submission" date="2019-02" db="EMBL/GenBank/DDBJ databases">
        <title>Deep-cultivation of Planctomycetes and their phenomic and genomic characterization uncovers novel biology.</title>
        <authorList>
            <person name="Wiegand S."/>
            <person name="Jogler M."/>
            <person name="Boedeker C."/>
            <person name="Pinto D."/>
            <person name="Vollmers J."/>
            <person name="Rivas-Marin E."/>
            <person name="Kohn T."/>
            <person name="Peeters S.H."/>
            <person name="Heuer A."/>
            <person name="Rast P."/>
            <person name="Oberbeckmann S."/>
            <person name="Bunk B."/>
            <person name="Jeske O."/>
            <person name="Meyerdierks A."/>
            <person name="Storesund J.E."/>
            <person name="Kallscheuer N."/>
            <person name="Luecker S."/>
            <person name="Lage O.M."/>
            <person name="Pohl T."/>
            <person name="Merkel B.J."/>
            <person name="Hornburger P."/>
            <person name="Mueller R.-W."/>
            <person name="Bruemmer F."/>
            <person name="Labrenz M."/>
            <person name="Spormann A.M."/>
            <person name="Op den Camp H."/>
            <person name="Overmann J."/>
            <person name="Amann R."/>
            <person name="Jetten M.S.M."/>
            <person name="Mascher T."/>
            <person name="Medema M.H."/>
            <person name="Devos D.P."/>
            <person name="Kaster A.-K."/>
            <person name="Ovreas L."/>
            <person name="Rohde M."/>
            <person name="Galperin M.Y."/>
            <person name="Jogler C."/>
        </authorList>
    </citation>
    <scope>NUCLEOTIDE SEQUENCE [LARGE SCALE GENOMIC DNA]</scope>
    <source>
        <strain evidence="2 3">Mal48</strain>
    </source>
</reference>
<organism evidence="2 3">
    <name type="scientific">Thalassoglobus polymorphus</name>
    <dbReference type="NCBI Taxonomy" id="2527994"/>
    <lineage>
        <taxon>Bacteria</taxon>
        <taxon>Pseudomonadati</taxon>
        <taxon>Planctomycetota</taxon>
        <taxon>Planctomycetia</taxon>
        <taxon>Planctomycetales</taxon>
        <taxon>Planctomycetaceae</taxon>
        <taxon>Thalassoglobus</taxon>
    </lineage>
</organism>
<proteinExistence type="predicted"/>
<dbReference type="EMBL" id="CP036267">
    <property type="protein sequence ID" value="QDT35135.1"/>
    <property type="molecule type" value="Genomic_DNA"/>
</dbReference>
<evidence type="ECO:0000256" key="1">
    <source>
        <dbReference type="SAM" id="MobiDB-lite"/>
    </source>
</evidence>
<dbReference type="RefSeq" id="WP_197441870.1">
    <property type="nucleotide sequence ID" value="NZ_CP036267.1"/>
</dbReference>
<dbReference type="KEGG" id="tpol:Mal48_44100"/>
<gene>
    <name evidence="2" type="ORF">Mal48_44100</name>
</gene>
<dbReference type="Proteomes" id="UP000315724">
    <property type="component" value="Chromosome"/>
</dbReference>
<name>A0A517QU17_9PLAN</name>
<evidence type="ECO:0000313" key="3">
    <source>
        <dbReference type="Proteomes" id="UP000315724"/>
    </source>
</evidence>
<evidence type="ECO:0000313" key="2">
    <source>
        <dbReference type="EMBL" id="QDT35135.1"/>
    </source>
</evidence>
<feature type="region of interest" description="Disordered" evidence="1">
    <location>
        <begin position="1"/>
        <end position="54"/>
    </location>
</feature>
<sequence length="54" mass="5856">MLEESSSVGDPVLPRGEQRAKLHSRSSRAPKASKMLEETPSVGDPVLPRGEQRA</sequence>
<accession>A0A517QU17</accession>
<dbReference type="AlphaFoldDB" id="A0A517QU17"/>